<reference evidence="1 2" key="1">
    <citation type="journal article" date="2024" name="BMC Biol.">
        <title>Comparative genomics of Ascetosporea gives new insight into the evolutionary basis for animal parasitism in Rhizaria.</title>
        <authorList>
            <person name="Hiltunen Thoren M."/>
            <person name="Onut-Brannstrom I."/>
            <person name="Alfjorden A."/>
            <person name="Peckova H."/>
            <person name="Swords F."/>
            <person name="Hooper C."/>
            <person name="Holzer A.S."/>
            <person name="Bass D."/>
            <person name="Burki F."/>
        </authorList>
    </citation>
    <scope>NUCLEOTIDE SEQUENCE [LARGE SCALE GENOMIC DNA]</scope>
    <source>
        <strain evidence="1">20-A016</strain>
    </source>
</reference>
<name>A0ABV2AUS9_9EUKA</name>
<accession>A0ABV2AUS9</accession>
<protein>
    <submittedName>
        <fullName evidence="1">Uncharacterized protein</fullName>
    </submittedName>
</protein>
<keyword evidence="2" id="KW-1185">Reference proteome</keyword>
<evidence type="ECO:0000313" key="2">
    <source>
        <dbReference type="Proteomes" id="UP001439008"/>
    </source>
</evidence>
<dbReference type="Proteomes" id="UP001439008">
    <property type="component" value="Unassembled WGS sequence"/>
</dbReference>
<organism evidence="1 2">
    <name type="scientific">Bonamia ostreae</name>
    <dbReference type="NCBI Taxonomy" id="126728"/>
    <lineage>
        <taxon>Eukaryota</taxon>
        <taxon>Sar</taxon>
        <taxon>Rhizaria</taxon>
        <taxon>Endomyxa</taxon>
        <taxon>Ascetosporea</taxon>
        <taxon>Haplosporida</taxon>
        <taxon>Bonamia</taxon>
    </lineage>
</organism>
<dbReference type="EMBL" id="JBDODL010006132">
    <property type="protein sequence ID" value="MES1923421.1"/>
    <property type="molecule type" value="Genomic_DNA"/>
</dbReference>
<comment type="caution">
    <text evidence="1">The sequence shown here is derived from an EMBL/GenBank/DDBJ whole genome shotgun (WGS) entry which is preliminary data.</text>
</comment>
<evidence type="ECO:0000313" key="1">
    <source>
        <dbReference type="EMBL" id="MES1923421.1"/>
    </source>
</evidence>
<gene>
    <name evidence="1" type="ORF">MHBO_004989</name>
</gene>
<sequence length="65" mass="7640">MNNMFLSMLACYKQPNNWYETTIETPVIPMHLSVSDPCFRIDYAQNMLSSMESVGEHKHHMQMVM</sequence>
<proteinExistence type="predicted"/>